<dbReference type="STRING" id="50990.A0A4Y7Q4R1"/>
<dbReference type="Pfam" id="PF13391">
    <property type="entry name" value="HNH_2"/>
    <property type="match status" value="1"/>
</dbReference>
<proteinExistence type="predicted"/>
<sequence length="254" mass="29051">MTVFHFTYSICALPLEEDSQSPIRPGNYSIMAPDGFPTLVSIDLTYENPFSNAYIISSHLWPGDLSFNDQVLMRDRRCVITGKPVDGHEPSEFTAVHIIPPSLHSYLYSLSIGLLPIPDNPPQEYFSVKNGLLMVSEVAKKFVECEFGIDVDDGYRIVQFHYSDVLDLSGCKSLIFPETHRDPWPSDYFLREHFKFAVQSSVSHGGETDGFDPVWFSTELKYCLDPDREVDLTDEHWNNRVGQEVRRVRMCQES</sequence>
<name>A0A4Y7Q4R1_9AGAM</name>
<dbReference type="EMBL" id="ML170175">
    <property type="protein sequence ID" value="TDL22301.1"/>
    <property type="molecule type" value="Genomic_DNA"/>
</dbReference>
<dbReference type="AlphaFoldDB" id="A0A4Y7Q4R1"/>
<dbReference type="OrthoDB" id="2788070at2759"/>
<reference evidence="2 3" key="1">
    <citation type="submission" date="2018-06" db="EMBL/GenBank/DDBJ databases">
        <title>A transcriptomic atlas of mushroom development highlights an independent origin of complex multicellularity.</title>
        <authorList>
            <consortium name="DOE Joint Genome Institute"/>
            <person name="Krizsan K."/>
            <person name="Almasi E."/>
            <person name="Merenyi Z."/>
            <person name="Sahu N."/>
            <person name="Viragh M."/>
            <person name="Koszo T."/>
            <person name="Mondo S."/>
            <person name="Kiss B."/>
            <person name="Balint B."/>
            <person name="Kues U."/>
            <person name="Barry K."/>
            <person name="Hegedus J.C."/>
            <person name="Henrissat B."/>
            <person name="Johnson J."/>
            <person name="Lipzen A."/>
            <person name="Ohm R."/>
            <person name="Nagy I."/>
            <person name="Pangilinan J."/>
            <person name="Yan J."/>
            <person name="Xiong Y."/>
            <person name="Grigoriev I.V."/>
            <person name="Hibbett D.S."/>
            <person name="Nagy L.G."/>
        </authorList>
    </citation>
    <scope>NUCLEOTIDE SEQUENCE [LARGE SCALE GENOMIC DNA]</scope>
    <source>
        <strain evidence="2 3">SZMC22713</strain>
    </source>
</reference>
<feature type="domain" description="HNH nuclease" evidence="1">
    <location>
        <begin position="78"/>
        <end position="150"/>
    </location>
</feature>
<gene>
    <name evidence="2" type="ORF">BD410DRAFT_788551</name>
</gene>
<dbReference type="VEuPathDB" id="FungiDB:BD410DRAFT_788551"/>
<keyword evidence="3" id="KW-1185">Reference proteome</keyword>
<protein>
    <recommendedName>
        <fullName evidence="1">HNH nuclease domain-containing protein</fullName>
    </recommendedName>
</protein>
<evidence type="ECO:0000313" key="2">
    <source>
        <dbReference type="EMBL" id="TDL22301.1"/>
    </source>
</evidence>
<dbReference type="InterPro" id="IPR003615">
    <property type="entry name" value="HNH_nuc"/>
</dbReference>
<evidence type="ECO:0000313" key="3">
    <source>
        <dbReference type="Proteomes" id="UP000294933"/>
    </source>
</evidence>
<evidence type="ECO:0000259" key="1">
    <source>
        <dbReference type="Pfam" id="PF13391"/>
    </source>
</evidence>
<dbReference type="Proteomes" id="UP000294933">
    <property type="component" value="Unassembled WGS sequence"/>
</dbReference>
<accession>A0A4Y7Q4R1</accession>
<organism evidence="2 3">
    <name type="scientific">Rickenella mellea</name>
    <dbReference type="NCBI Taxonomy" id="50990"/>
    <lineage>
        <taxon>Eukaryota</taxon>
        <taxon>Fungi</taxon>
        <taxon>Dikarya</taxon>
        <taxon>Basidiomycota</taxon>
        <taxon>Agaricomycotina</taxon>
        <taxon>Agaricomycetes</taxon>
        <taxon>Hymenochaetales</taxon>
        <taxon>Rickenellaceae</taxon>
        <taxon>Rickenella</taxon>
    </lineage>
</organism>